<feature type="domain" description="DNA methylase adenine-specific" evidence="8">
    <location>
        <begin position="155"/>
        <end position="455"/>
    </location>
</feature>
<keyword evidence="6" id="KW-0680">Restriction system</keyword>
<comment type="catalytic activity">
    <reaction evidence="7">
        <text>a 2'-deoxyadenosine in DNA + S-adenosyl-L-methionine = an N(6)-methyl-2'-deoxyadenosine in DNA + S-adenosyl-L-homocysteine + H(+)</text>
        <dbReference type="Rhea" id="RHEA:15197"/>
        <dbReference type="Rhea" id="RHEA-COMP:12418"/>
        <dbReference type="Rhea" id="RHEA-COMP:12419"/>
        <dbReference type="ChEBI" id="CHEBI:15378"/>
        <dbReference type="ChEBI" id="CHEBI:57856"/>
        <dbReference type="ChEBI" id="CHEBI:59789"/>
        <dbReference type="ChEBI" id="CHEBI:90615"/>
        <dbReference type="ChEBI" id="CHEBI:90616"/>
        <dbReference type="EC" id="2.1.1.72"/>
    </reaction>
</comment>
<feature type="domain" description="N6 adenine-specific DNA methyltransferase N-terminal" evidence="9">
    <location>
        <begin position="8"/>
        <end position="140"/>
    </location>
</feature>
<keyword evidence="5" id="KW-0949">S-adenosyl-L-methionine</keyword>
<dbReference type="PANTHER" id="PTHR42933:SF3">
    <property type="entry name" value="TYPE I RESTRICTION ENZYME MJAVIII METHYLASE SUBUNIT"/>
    <property type="match status" value="1"/>
</dbReference>
<dbReference type="InterPro" id="IPR051537">
    <property type="entry name" value="DNA_Adenine_Mtase"/>
</dbReference>
<evidence type="ECO:0000256" key="5">
    <source>
        <dbReference type="ARBA" id="ARBA00022691"/>
    </source>
</evidence>
<gene>
    <name evidence="10" type="ORF">JS521_00015</name>
</gene>
<accession>A0ABS2HMJ6</accession>
<dbReference type="PANTHER" id="PTHR42933">
    <property type="entry name" value="SLR6095 PROTEIN"/>
    <property type="match status" value="1"/>
</dbReference>
<dbReference type="Pfam" id="PF12161">
    <property type="entry name" value="HsdM_N"/>
    <property type="match status" value="1"/>
</dbReference>
<dbReference type="InterPro" id="IPR038333">
    <property type="entry name" value="T1MK-like_N_sf"/>
</dbReference>
<evidence type="ECO:0000313" key="10">
    <source>
        <dbReference type="EMBL" id="MBM7052316.1"/>
    </source>
</evidence>
<evidence type="ECO:0000259" key="9">
    <source>
        <dbReference type="Pfam" id="PF12161"/>
    </source>
</evidence>
<dbReference type="InterPro" id="IPR022749">
    <property type="entry name" value="D12N6_MeTrfase_N"/>
</dbReference>
<dbReference type="InterPro" id="IPR029063">
    <property type="entry name" value="SAM-dependent_MTases_sf"/>
</dbReference>
<dbReference type="GO" id="GO:0032259">
    <property type="term" value="P:methylation"/>
    <property type="evidence" value="ECO:0007669"/>
    <property type="project" value="UniProtKB-KW"/>
</dbReference>
<dbReference type="GO" id="GO:0008168">
    <property type="term" value="F:methyltransferase activity"/>
    <property type="evidence" value="ECO:0007669"/>
    <property type="project" value="UniProtKB-KW"/>
</dbReference>
<evidence type="ECO:0000256" key="7">
    <source>
        <dbReference type="ARBA" id="ARBA00047942"/>
    </source>
</evidence>
<organism evidence="10 11">
    <name type="scientific">Streptomyces durocortorensis</name>
    <dbReference type="NCBI Taxonomy" id="2811104"/>
    <lineage>
        <taxon>Bacteria</taxon>
        <taxon>Bacillati</taxon>
        <taxon>Actinomycetota</taxon>
        <taxon>Actinomycetes</taxon>
        <taxon>Kitasatosporales</taxon>
        <taxon>Streptomycetaceae</taxon>
        <taxon>Streptomyces</taxon>
    </lineage>
</organism>
<dbReference type="Gene3D" id="3.40.50.150">
    <property type="entry name" value="Vaccinia Virus protein VP39"/>
    <property type="match status" value="1"/>
</dbReference>
<keyword evidence="4" id="KW-0808">Transferase</keyword>
<protein>
    <recommendedName>
        <fullName evidence="2">site-specific DNA-methyltransferase (adenine-specific)</fullName>
        <ecNumber evidence="2">2.1.1.72</ecNumber>
    </recommendedName>
</protein>
<keyword evidence="11" id="KW-1185">Reference proteome</keyword>
<dbReference type="EMBL" id="JAFEUF010000001">
    <property type="protein sequence ID" value="MBM7052316.1"/>
    <property type="molecule type" value="Genomic_DNA"/>
</dbReference>
<comment type="caution">
    <text evidence="10">The sequence shown here is derived from an EMBL/GenBank/DDBJ whole genome shotgun (WGS) entry which is preliminary data.</text>
</comment>
<dbReference type="CDD" id="cd02440">
    <property type="entry name" value="AdoMet_MTases"/>
    <property type="match status" value="1"/>
</dbReference>
<dbReference type="Pfam" id="PF02384">
    <property type="entry name" value="N6_Mtase"/>
    <property type="match status" value="1"/>
</dbReference>
<proteinExistence type="inferred from homology"/>
<evidence type="ECO:0000313" key="11">
    <source>
        <dbReference type="Proteomes" id="UP000712045"/>
    </source>
</evidence>
<sequence>MNDGVQHLTSLVWSVADLLRGDYKQSDYGKVILPFTVLRRLECVLEPTRNEVAALANQYENGEIVPRDLLQRASGHVFYNTSDLTLRGIAEDPQNATKNLQFYVRAFSGDIRGILDRFDFDMQIRRLGSAGLLQQVTDKFADVDLRPDLVPDNRMSFVFEELIRRFVEHSNETAGEHFTPRDVIRLIVNLLVSPDMDIVSVPGAIRTVMDPTCGTGGMLSAVEDRIKALNPDVTVDVYGQELNPESWAICRSNFLIKGKNPENIAFGNSLSDDGHAERKFDYLLASPPFGVEWKRVQEEVEREHRELAESGRFGAGMPRINDGSLLFLQHMISKMKPVEASGEGGSRVAIVFNGSPLSTGAAGSGESEIRRWILENDWLEGVVALPEQLFYNTGIFTYVWIVTNCKASHRKGRVVLLDARDEWQKMRKSLGDKRREVGNEHIRVITELYGKALEVSQDPNHPLHAKVKVLPNEYFGYQQVTVEQPLKLRFEANDETLAALAAAKPVQRLEKHGQFVAAVRTLQGSSWRTQSQALTAMKKATAAAGLIWPTGGPFNRALRDTIGVRDPRGEVQRARGVTEADAKLREYKRIPLGEEVDDYLARDITPKAPDAWVDPAKVKTGYQIRPELFFVARLKAAFEPLEEFCRLVTERIDPQSSETEEEAPEDGNSYLKEKLRHLRAQDLHVVDSALELLSPSEGRVALTPCAGGDIVGRPGSWRLLPQAFGQAVTSLVVLHPHEQRTGRALCEWLNSATSTKQLPSRNDLMMLPVPADVVRVEEFDDLLENVQSARHRLRVATSGLLPNVFSGADSNIQELRRTIQATDAEALLIGGLTQALEDPVSRAEWSYPFHAAALARRYRISSITPSTHPAERMDSLLKLGEGIARTLGIIALAELAQANREEFLKTLRKQFKFGATFGTWTTILGWRAAPGWVILDPDVRTDAYSRLKRIKDFRNSGSAHAHGVREMHEIGDAADELEQLVLLTLRSVSWLAATHWDWVERCEYLDMASYNLVKQRLRGSHPAWEPLEESSQYPLRPKRIYVGNGPARAPLDLWPLASVDVCSDCNTRELFLVDKVEQGVLTLKSLRDHPKEITYPDL</sequence>
<evidence type="ECO:0000256" key="2">
    <source>
        <dbReference type="ARBA" id="ARBA00011900"/>
    </source>
</evidence>
<evidence type="ECO:0000256" key="1">
    <source>
        <dbReference type="ARBA" id="ARBA00006594"/>
    </source>
</evidence>
<name>A0ABS2HMJ6_9ACTN</name>
<evidence type="ECO:0000256" key="6">
    <source>
        <dbReference type="ARBA" id="ARBA00022747"/>
    </source>
</evidence>
<dbReference type="PRINTS" id="PR00507">
    <property type="entry name" value="N12N6MTFRASE"/>
</dbReference>
<evidence type="ECO:0000259" key="8">
    <source>
        <dbReference type="Pfam" id="PF02384"/>
    </source>
</evidence>
<dbReference type="SUPFAM" id="SSF53335">
    <property type="entry name" value="S-adenosyl-L-methionine-dependent methyltransferases"/>
    <property type="match status" value="1"/>
</dbReference>
<dbReference type="Proteomes" id="UP000712045">
    <property type="component" value="Unassembled WGS sequence"/>
</dbReference>
<dbReference type="Gene3D" id="1.20.1260.30">
    <property type="match status" value="1"/>
</dbReference>
<evidence type="ECO:0000256" key="3">
    <source>
        <dbReference type="ARBA" id="ARBA00022603"/>
    </source>
</evidence>
<dbReference type="EC" id="2.1.1.72" evidence="2"/>
<reference evidence="10 11" key="1">
    <citation type="submission" date="2021-02" db="EMBL/GenBank/DDBJ databases">
        <title>Genome Streptomyces sp. RHZ10.</title>
        <authorList>
            <person name="Besaury L."/>
        </authorList>
    </citation>
    <scope>NUCLEOTIDE SEQUENCE [LARGE SCALE GENOMIC DNA]</scope>
    <source>
        <strain evidence="10 11">RHZ10</strain>
    </source>
</reference>
<evidence type="ECO:0000256" key="4">
    <source>
        <dbReference type="ARBA" id="ARBA00022679"/>
    </source>
</evidence>
<dbReference type="InterPro" id="IPR003356">
    <property type="entry name" value="DNA_methylase_A-5"/>
</dbReference>
<keyword evidence="3 10" id="KW-0489">Methyltransferase</keyword>
<comment type="similarity">
    <text evidence="1">Belongs to the N(4)/N(6)-methyltransferase family.</text>
</comment>